<dbReference type="Pfam" id="PF02586">
    <property type="entry name" value="SRAP"/>
    <property type="match status" value="1"/>
</dbReference>
<evidence type="ECO:0008006" key="3">
    <source>
        <dbReference type="Google" id="ProtNLM"/>
    </source>
</evidence>
<dbReference type="SUPFAM" id="SSF143081">
    <property type="entry name" value="BB1717-like"/>
    <property type="match status" value="1"/>
</dbReference>
<dbReference type="InterPro" id="IPR036590">
    <property type="entry name" value="SRAP-like"/>
</dbReference>
<name>A0ABN6RPE3_9DEIO</name>
<reference evidence="1" key="1">
    <citation type="submission" date="2022-07" db="EMBL/GenBank/DDBJ databases">
        <title>Complete Genome Sequence of the Radioresistant Bacterium Deinococcus aetherius ST0316, Isolated from the Air Dust collected in Lower Stratosphere above Japan.</title>
        <authorList>
            <person name="Satoh K."/>
            <person name="Hagiwara K."/>
            <person name="Katsumata K."/>
            <person name="Kubo A."/>
            <person name="Yokobori S."/>
            <person name="Yamagishi A."/>
            <person name="Oono Y."/>
            <person name="Narumi I."/>
        </authorList>
    </citation>
    <scope>NUCLEOTIDE SEQUENCE</scope>
    <source>
        <strain evidence="1">ST0316</strain>
        <plasmid evidence="1">pDAETH-3</plasmid>
    </source>
</reference>
<dbReference type="EMBL" id="AP026563">
    <property type="protein sequence ID" value="BDP44748.1"/>
    <property type="molecule type" value="Genomic_DNA"/>
</dbReference>
<protein>
    <recommendedName>
        <fullName evidence="3">Abasic site processing protein</fullName>
    </recommendedName>
</protein>
<sequence length="116" mass="12564">MHIARSVPRLSGVQSFQGDAAALHLEVHPLSPTRAEHVRPPRFAAGLWEVTVTPDGPLESVTVVNRDPVPGLEVHDRMPALLLSQDLDAWLRGTPQEALEAAMISWPSGLLVHTTA</sequence>
<dbReference type="InterPro" id="IPR003738">
    <property type="entry name" value="SRAP"/>
</dbReference>
<dbReference type="Proteomes" id="UP001064971">
    <property type="component" value="Plasmid pDAETH-3"/>
</dbReference>
<gene>
    <name evidence="1" type="ORF">DAETH_47170</name>
</gene>
<proteinExistence type="predicted"/>
<evidence type="ECO:0000313" key="2">
    <source>
        <dbReference type="Proteomes" id="UP001064971"/>
    </source>
</evidence>
<accession>A0ABN6RPE3</accession>
<dbReference type="RefSeq" id="WP_344870068.1">
    <property type="nucleotide sequence ID" value="NZ_BAABDW010000016.1"/>
</dbReference>
<organism evidence="1 2">
    <name type="scientific">Deinococcus aetherius</name>
    <dbReference type="NCBI Taxonomy" id="200252"/>
    <lineage>
        <taxon>Bacteria</taxon>
        <taxon>Thermotogati</taxon>
        <taxon>Deinococcota</taxon>
        <taxon>Deinococci</taxon>
        <taxon>Deinococcales</taxon>
        <taxon>Deinococcaceae</taxon>
        <taxon>Deinococcus</taxon>
    </lineage>
</organism>
<dbReference type="Gene3D" id="3.90.1680.10">
    <property type="entry name" value="SOS response associated peptidase-like"/>
    <property type="match status" value="1"/>
</dbReference>
<keyword evidence="1" id="KW-0614">Plasmid</keyword>
<evidence type="ECO:0000313" key="1">
    <source>
        <dbReference type="EMBL" id="BDP44748.1"/>
    </source>
</evidence>
<keyword evidence="2" id="KW-1185">Reference proteome</keyword>
<geneLocation type="plasmid" evidence="1 2">
    <name>pDAETH-3</name>
</geneLocation>